<dbReference type="PROSITE" id="PS00369">
    <property type="entry name" value="PTS_HPR_HIS"/>
    <property type="match status" value="1"/>
</dbReference>
<feature type="domain" description="PTS EIIA type-4" evidence="5">
    <location>
        <begin position="1"/>
        <end position="132"/>
    </location>
</feature>
<evidence type="ECO:0000256" key="2">
    <source>
        <dbReference type="ARBA" id="ARBA00020422"/>
    </source>
</evidence>
<dbReference type="Gene3D" id="3.30.1340.10">
    <property type="entry name" value="HPr-like"/>
    <property type="match status" value="1"/>
</dbReference>
<dbReference type="CDD" id="cd00367">
    <property type="entry name" value="PTS-HPr_like"/>
    <property type="match status" value="1"/>
</dbReference>
<proteinExistence type="predicted"/>
<dbReference type="SUPFAM" id="SSF53062">
    <property type="entry name" value="PTS system fructose IIA component-like"/>
    <property type="match status" value="1"/>
</dbReference>
<dbReference type="PANTHER" id="PTHR38594:SF1">
    <property type="entry name" value="PEP-DEPENDENT DIHYDROXYACETONE KINASE, PHOSPHORYL DONOR SUBUNIT DHAM"/>
    <property type="match status" value="1"/>
</dbReference>
<reference evidence="8" key="1">
    <citation type="journal article" date="2019" name="Int. J. Syst. Evol. Microbiol.">
        <title>The Global Catalogue of Microorganisms (GCM) 10K type strain sequencing project: providing services to taxonomists for standard genome sequencing and annotation.</title>
        <authorList>
            <consortium name="The Broad Institute Genomics Platform"/>
            <consortium name="The Broad Institute Genome Sequencing Center for Infectious Disease"/>
            <person name="Wu L."/>
            <person name="Ma J."/>
        </authorList>
    </citation>
    <scope>NUCLEOTIDE SEQUENCE [LARGE SCALE GENOMIC DNA]</scope>
    <source>
        <strain evidence="8">JCM 15672</strain>
    </source>
</reference>
<evidence type="ECO:0000256" key="1">
    <source>
        <dbReference type="ARBA" id="ARBA00003681"/>
    </source>
</evidence>
<accession>A0ABP5FU15</accession>
<dbReference type="InterPro" id="IPR000032">
    <property type="entry name" value="HPr-like"/>
</dbReference>
<keyword evidence="3" id="KW-0808">Transferase</keyword>
<dbReference type="InterPro" id="IPR039643">
    <property type="entry name" value="DhaM"/>
</dbReference>
<dbReference type="PROSITE" id="PS51096">
    <property type="entry name" value="PTS_EIIA_TYPE_4"/>
    <property type="match status" value="1"/>
</dbReference>
<dbReference type="Gene3D" id="3.40.50.510">
    <property type="entry name" value="Phosphotransferase system, mannose-type IIA component"/>
    <property type="match status" value="1"/>
</dbReference>
<feature type="compositionally biased region" description="Pro residues" evidence="4">
    <location>
        <begin position="135"/>
        <end position="145"/>
    </location>
</feature>
<keyword evidence="8" id="KW-1185">Reference proteome</keyword>
<comment type="caution">
    <text evidence="7">The sequence shown here is derived from an EMBL/GenBank/DDBJ whole genome shotgun (WGS) entry which is preliminary data.</text>
</comment>
<dbReference type="PROSITE" id="PS51350">
    <property type="entry name" value="PTS_HPR_DOM"/>
    <property type="match status" value="1"/>
</dbReference>
<dbReference type="Pfam" id="PF03610">
    <property type="entry name" value="EIIA-man"/>
    <property type="match status" value="1"/>
</dbReference>
<evidence type="ECO:0000313" key="7">
    <source>
        <dbReference type="EMBL" id="GAA2034134.1"/>
    </source>
</evidence>
<dbReference type="PANTHER" id="PTHR38594">
    <property type="entry name" value="PEP-DEPENDENT DIHYDROXYACETONE KINASE, PHOSPHORYL DONOR SUBUNIT DHAM"/>
    <property type="match status" value="1"/>
</dbReference>
<dbReference type="InterPro" id="IPR004701">
    <property type="entry name" value="PTS_EIIA_man-typ"/>
</dbReference>
<dbReference type="Proteomes" id="UP001501196">
    <property type="component" value="Unassembled WGS sequence"/>
</dbReference>
<dbReference type="EMBL" id="BAAAPW010000002">
    <property type="protein sequence ID" value="GAA2034134.1"/>
    <property type="molecule type" value="Genomic_DNA"/>
</dbReference>
<dbReference type="InterPro" id="IPR036662">
    <property type="entry name" value="PTS_EIIA_man-typ_sf"/>
</dbReference>
<protein>
    <recommendedName>
        <fullName evidence="2">Phosphocarrier protein HPr</fullName>
    </recommendedName>
</protein>
<organism evidence="7 8">
    <name type="scientific">Agromyces tropicus</name>
    <dbReference type="NCBI Taxonomy" id="555371"/>
    <lineage>
        <taxon>Bacteria</taxon>
        <taxon>Bacillati</taxon>
        <taxon>Actinomycetota</taxon>
        <taxon>Actinomycetes</taxon>
        <taxon>Micrococcales</taxon>
        <taxon>Microbacteriaceae</taxon>
        <taxon>Agromyces</taxon>
    </lineage>
</organism>
<name>A0ABP5FU15_9MICO</name>
<dbReference type="SUPFAM" id="SSF55594">
    <property type="entry name" value="HPr-like"/>
    <property type="match status" value="1"/>
</dbReference>
<dbReference type="PRINTS" id="PR00107">
    <property type="entry name" value="PHOSPHOCPHPR"/>
</dbReference>
<evidence type="ECO:0000259" key="6">
    <source>
        <dbReference type="PROSITE" id="PS51350"/>
    </source>
</evidence>
<dbReference type="Pfam" id="PF00381">
    <property type="entry name" value="PTS-HPr"/>
    <property type="match status" value="1"/>
</dbReference>
<comment type="function">
    <text evidence="1">General (non sugar-specific) component of the phosphoenolpyruvate-dependent sugar phosphotransferase system (sugar PTS). This major carbohydrate active-transport system catalyzes the phosphorylation of incoming sugar substrates concomitantly with their translocation across the cell membrane. The phosphoryl group from phosphoenolpyruvate (PEP) is transferred to the phosphoryl carrier protein HPr by enzyme I. Phospho-HPr then transfers it to the PTS EIIA domain.</text>
</comment>
<dbReference type="InterPro" id="IPR035895">
    <property type="entry name" value="HPr-like_sf"/>
</dbReference>
<evidence type="ECO:0000259" key="5">
    <source>
        <dbReference type="PROSITE" id="PS51096"/>
    </source>
</evidence>
<feature type="region of interest" description="Disordered" evidence="4">
    <location>
        <begin position="122"/>
        <end position="150"/>
    </location>
</feature>
<evidence type="ECO:0000256" key="4">
    <source>
        <dbReference type="SAM" id="MobiDB-lite"/>
    </source>
</evidence>
<gene>
    <name evidence="7" type="ORF">GCM10009819_17830</name>
</gene>
<feature type="domain" description="HPr" evidence="6">
    <location>
        <begin position="146"/>
        <end position="236"/>
    </location>
</feature>
<sequence>MIGMVVVSHSPRLAEAAVELGMQMVHGAPPPVRIAAGSADRFGTDATAVAGAIDELAGQGVPGVLVVTDLGSAVLSAGLALELRESATEVVVGTGPFVEGITAGLVLAATGASLDEVARESAAALDAKREQAPSAPDPVPSPPAEPSSVDEVVVNPEGLHARPAALLVQAAGGFDAVVDVTNLTTGSGPVPARSMIGLMSLGAKQGHSVRLDGSGPDAASAIDALRRLLADGFGEVPASAAG</sequence>
<dbReference type="InterPro" id="IPR001020">
    <property type="entry name" value="PTS_HPr_His_P_site"/>
</dbReference>
<evidence type="ECO:0000313" key="8">
    <source>
        <dbReference type="Proteomes" id="UP001501196"/>
    </source>
</evidence>
<evidence type="ECO:0000256" key="3">
    <source>
        <dbReference type="ARBA" id="ARBA00022679"/>
    </source>
</evidence>
<dbReference type="NCBIfam" id="TIGR01003">
    <property type="entry name" value="PTS_HPr_family"/>
    <property type="match status" value="1"/>
</dbReference>